<dbReference type="SUPFAM" id="SSF52540">
    <property type="entry name" value="P-loop containing nucleoside triphosphate hydrolases"/>
    <property type="match status" value="1"/>
</dbReference>
<evidence type="ECO:0000256" key="3">
    <source>
        <dbReference type="PROSITE-ProRule" id="PRU00023"/>
    </source>
</evidence>
<protein>
    <recommendedName>
        <fullName evidence="5">Nephrocystin 3-like N-terminal domain-containing protein</fullName>
    </recommendedName>
</protein>
<dbReference type="PRINTS" id="PR01415">
    <property type="entry name" value="ANKYRIN"/>
</dbReference>
<feature type="repeat" description="ANK" evidence="3">
    <location>
        <begin position="1022"/>
        <end position="1054"/>
    </location>
</feature>
<feature type="compositionally biased region" description="Low complexity" evidence="4">
    <location>
        <begin position="174"/>
        <end position="186"/>
    </location>
</feature>
<dbReference type="SUPFAM" id="SSF48403">
    <property type="entry name" value="Ankyrin repeat"/>
    <property type="match status" value="2"/>
</dbReference>
<dbReference type="PANTHER" id="PTHR24188">
    <property type="entry name" value="ANKYRIN REPEAT PROTEIN"/>
    <property type="match status" value="1"/>
</dbReference>
<evidence type="ECO:0000313" key="7">
    <source>
        <dbReference type="Proteomes" id="UP000224854"/>
    </source>
</evidence>
<feature type="repeat" description="ANK" evidence="3">
    <location>
        <begin position="923"/>
        <end position="955"/>
    </location>
</feature>
<dbReference type="Pfam" id="PF13637">
    <property type="entry name" value="Ank_4"/>
    <property type="match status" value="1"/>
</dbReference>
<gene>
    <name evidence="6" type="ORF">CDD82_4380</name>
</gene>
<evidence type="ECO:0000256" key="1">
    <source>
        <dbReference type="ARBA" id="ARBA00022737"/>
    </source>
</evidence>
<sequence>MEAVHSKNWLRKVHTTVWYCDFDHDPPELFETESLWRKHMQNLESHPKRKLTPPTEAQLAALSPRKQQAALREDYACPLCEQIPEKLQPLTGKQQSTEMYDLVVDHVANHLKSLSLLAVPSLESCTLQEPCTFGESVNVRDSFKRLMNENSVAQAPSGIEHLEQASLPLETWPNSDSDNNTSSATSGPTSAWDKEYLDYIAPEKPPEPPEQECWQNWNSWKHDTDPLFGQPLQTDPILASFKYAQLSASHLADTDETLESYWSSLYFPEMDDRFNGISAGAEGTCEWLFHHDVYNRWATSNRALLCIKGKTGSGKSTLLRHVVEHLEVKQNTRESPLILSFFFDEHGTHLQNTMLGLFRSLLYQLRQVPHALPGLVNIGSSDKKRHWDLGELRDLLQTSLLKALETQHIWLFVDAVDGCIQDDVMNLYHELRFLVEHISKPLKEFRFCLTSCFPDLHYLKVAHQCFDERFEINIEDENAADITTFVRRQLSRLQVWWPPSLAGRLTECSSGSFLWAELAVCQAFQHQGASLYNVVNYTRSAFEGFEFLCSNRFKIKYFDSRNLFQWIFFAVRPLSLDELRCAILFEDESQDLHECENVEDFPLGDSGMVEKVETLGRGHASVSNVKSIRFIHRSICDLFIQNFTMEQTGTDAPQTDFEGRAHFQLSRTCIRYMAMEEIAQSTMYGMHRLKDTFPLLQYATTCWPIHAKRSQDRSISQHDILQYFAWSSEALVLLWVNLYQAIEPSSPECPPKGTSMLHIVSRYGLIAPLENLLRMASKTETWINQTDTDGRTALSYAAENRHEAILKLLLERGADTEVKSSYPHRTPLSYAAENGHEAILKLLLERGADTEAKSLYVRQTPLSFAALNGHGGSVKLLLDKGADIEAKDVGGQTPLLLAVARGQEAIVKYLLEQGADAKAKDGSNYTPLSVATLHGSADIVELLLNKGADIEAKDISGQTPLLLAVSRGQEAIVKYLLEQGADAKAKDRSNKTPLSLAIYRGYADIVELLLERGVDIEVKDSYSQTPLLSAVQLGYYTIIMQLLNKGADIEATDHSGQTPLILAVTGGQEAIIKHLLEQGADIEAKDNSRRTPLLLAVAGGQEAIVKHLLEQGADIEAKDDSGRTPLLIAVYQGHYTLMMQLLNKGADIKAKDKCGTTLLTSAAGWGHEAIVKYLLEQGADAKAKDRDGHSPLWWATYMEHDAIIQLLASHLA</sequence>
<dbReference type="AlphaFoldDB" id="A0A2C5YC10"/>
<feature type="repeat" description="ANK" evidence="3">
    <location>
        <begin position="823"/>
        <end position="855"/>
    </location>
</feature>
<dbReference type="PANTHER" id="PTHR24188:SF29">
    <property type="entry name" value="GH09064P"/>
    <property type="match status" value="1"/>
</dbReference>
<dbReference type="PROSITE" id="PS50297">
    <property type="entry name" value="ANK_REP_REGION"/>
    <property type="match status" value="12"/>
</dbReference>
<dbReference type="Pfam" id="PF12796">
    <property type="entry name" value="Ank_2"/>
    <property type="match status" value="3"/>
</dbReference>
<keyword evidence="2 3" id="KW-0040">ANK repeat</keyword>
<feature type="repeat" description="ANK" evidence="3">
    <location>
        <begin position="1121"/>
        <end position="1153"/>
    </location>
</feature>
<reference evidence="6 7" key="1">
    <citation type="submission" date="2017-06" db="EMBL/GenBank/DDBJ databases">
        <title>Ant-infecting Ophiocordyceps genomes reveal a high diversity of potential behavioral manipulation genes and a possible major role for enterotoxins.</title>
        <authorList>
            <person name="De Bekker C."/>
            <person name="Evans H.C."/>
            <person name="Brachmann A."/>
            <person name="Hughes D.P."/>
        </authorList>
    </citation>
    <scope>NUCLEOTIDE SEQUENCE [LARGE SCALE GENOMIC DNA]</scope>
    <source>
        <strain evidence="6 7">1348a</strain>
    </source>
</reference>
<dbReference type="InterPro" id="IPR056884">
    <property type="entry name" value="NPHP3-like_N"/>
</dbReference>
<evidence type="ECO:0000259" key="5">
    <source>
        <dbReference type="Pfam" id="PF24883"/>
    </source>
</evidence>
<keyword evidence="7" id="KW-1185">Reference proteome</keyword>
<dbReference type="OrthoDB" id="4928240at2759"/>
<dbReference type="SMART" id="SM00248">
    <property type="entry name" value="ANK"/>
    <property type="match status" value="13"/>
</dbReference>
<name>A0A2C5YC10_9HYPO</name>
<dbReference type="Gene3D" id="1.25.40.20">
    <property type="entry name" value="Ankyrin repeat-containing domain"/>
    <property type="match status" value="3"/>
</dbReference>
<dbReference type="Pfam" id="PF24883">
    <property type="entry name" value="NPHP3_N"/>
    <property type="match status" value="1"/>
</dbReference>
<dbReference type="Proteomes" id="UP000224854">
    <property type="component" value="Unassembled WGS sequence"/>
</dbReference>
<feature type="region of interest" description="Disordered" evidence="4">
    <location>
        <begin position="169"/>
        <end position="190"/>
    </location>
</feature>
<dbReference type="InterPro" id="IPR036770">
    <property type="entry name" value="Ankyrin_rpt-contain_sf"/>
</dbReference>
<feature type="repeat" description="ANK" evidence="3">
    <location>
        <begin position="1088"/>
        <end position="1120"/>
    </location>
</feature>
<dbReference type="EMBL" id="NJEU01000363">
    <property type="protein sequence ID" value="PHH75608.1"/>
    <property type="molecule type" value="Genomic_DNA"/>
</dbReference>
<comment type="caution">
    <text evidence="6">The sequence shown here is derived from an EMBL/GenBank/DDBJ whole genome shotgun (WGS) entry which is preliminary data.</text>
</comment>
<organism evidence="6 7">
    <name type="scientific">Ophiocordyceps australis</name>
    <dbReference type="NCBI Taxonomy" id="1399860"/>
    <lineage>
        <taxon>Eukaryota</taxon>
        <taxon>Fungi</taxon>
        <taxon>Dikarya</taxon>
        <taxon>Ascomycota</taxon>
        <taxon>Pezizomycotina</taxon>
        <taxon>Sordariomycetes</taxon>
        <taxon>Hypocreomycetidae</taxon>
        <taxon>Hypocreales</taxon>
        <taxon>Ophiocordycipitaceae</taxon>
        <taxon>Ophiocordyceps</taxon>
    </lineage>
</organism>
<dbReference type="InterPro" id="IPR027417">
    <property type="entry name" value="P-loop_NTPase"/>
</dbReference>
<dbReference type="InterPro" id="IPR002110">
    <property type="entry name" value="Ankyrin_rpt"/>
</dbReference>
<feature type="repeat" description="ANK" evidence="3">
    <location>
        <begin position="890"/>
        <end position="922"/>
    </location>
</feature>
<feature type="repeat" description="ANK" evidence="3">
    <location>
        <begin position="857"/>
        <end position="889"/>
    </location>
</feature>
<evidence type="ECO:0000256" key="4">
    <source>
        <dbReference type="SAM" id="MobiDB-lite"/>
    </source>
</evidence>
<accession>A0A2C5YC10</accession>
<feature type="repeat" description="ANK" evidence="3">
    <location>
        <begin position="989"/>
        <end position="1021"/>
    </location>
</feature>
<feature type="domain" description="Nephrocystin 3-like N-terminal" evidence="5">
    <location>
        <begin position="283"/>
        <end position="451"/>
    </location>
</feature>
<feature type="repeat" description="ANK" evidence="3">
    <location>
        <begin position="1055"/>
        <end position="1087"/>
    </location>
</feature>
<evidence type="ECO:0000256" key="2">
    <source>
        <dbReference type="ARBA" id="ARBA00023043"/>
    </source>
</evidence>
<feature type="repeat" description="ANK" evidence="3">
    <location>
        <begin position="789"/>
        <end position="821"/>
    </location>
</feature>
<evidence type="ECO:0000313" key="6">
    <source>
        <dbReference type="EMBL" id="PHH75608.1"/>
    </source>
</evidence>
<dbReference type="Gene3D" id="3.40.50.300">
    <property type="entry name" value="P-loop containing nucleotide triphosphate hydrolases"/>
    <property type="match status" value="1"/>
</dbReference>
<dbReference type="Pfam" id="PF00023">
    <property type="entry name" value="Ank"/>
    <property type="match status" value="3"/>
</dbReference>
<proteinExistence type="predicted"/>
<feature type="repeat" description="ANK" evidence="3">
    <location>
        <begin position="956"/>
        <end position="988"/>
    </location>
</feature>
<dbReference type="PROSITE" id="PS50088">
    <property type="entry name" value="ANK_REPEAT"/>
    <property type="match status" value="12"/>
</dbReference>
<keyword evidence="1" id="KW-0677">Repeat</keyword>
<feature type="repeat" description="ANK" evidence="3">
    <location>
        <begin position="1154"/>
        <end position="1186"/>
    </location>
</feature>